<dbReference type="EMBL" id="JAGSPC010000001">
    <property type="protein sequence ID" value="MBV7258151.1"/>
    <property type="molecule type" value="Genomic_DNA"/>
</dbReference>
<evidence type="ECO:0000313" key="4">
    <source>
        <dbReference type="Proteomes" id="UP001138681"/>
    </source>
</evidence>
<evidence type="ECO:0000256" key="1">
    <source>
        <dbReference type="SAM" id="Phobius"/>
    </source>
</evidence>
<keyword evidence="1" id="KW-1133">Transmembrane helix</keyword>
<dbReference type="PANTHER" id="PTHR33608:SF3">
    <property type="entry name" value="SLR2013 PROTEIN"/>
    <property type="match status" value="1"/>
</dbReference>
<feature type="domain" description="DUF58" evidence="2">
    <location>
        <begin position="208"/>
        <end position="377"/>
    </location>
</feature>
<evidence type="ECO:0000259" key="2">
    <source>
        <dbReference type="Pfam" id="PF01882"/>
    </source>
</evidence>
<comment type="caution">
    <text evidence="3">The sequence shown here is derived from an EMBL/GenBank/DDBJ whole genome shotgun (WGS) entry which is preliminary data.</text>
</comment>
<dbReference type="Proteomes" id="UP001138681">
    <property type="component" value="Unassembled WGS sequence"/>
</dbReference>
<protein>
    <submittedName>
        <fullName evidence="3">DUF58 domain-containing protein</fullName>
    </submittedName>
</protein>
<dbReference type="Pfam" id="PF01882">
    <property type="entry name" value="DUF58"/>
    <property type="match status" value="1"/>
</dbReference>
<reference evidence="3" key="1">
    <citation type="submission" date="2021-04" db="EMBL/GenBank/DDBJ databases">
        <authorList>
            <person name="Pira H."/>
            <person name="Risdian C."/>
            <person name="Wink J."/>
        </authorList>
    </citation>
    <scope>NUCLEOTIDE SEQUENCE</scope>
    <source>
        <strain evidence="3">WH158</strain>
    </source>
</reference>
<dbReference type="InterPro" id="IPR002881">
    <property type="entry name" value="DUF58"/>
</dbReference>
<feature type="transmembrane region" description="Helical" evidence="1">
    <location>
        <begin position="39"/>
        <end position="60"/>
    </location>
</feature>
<sequence length="446" mass="49371">MQLPRITLPLVPTERAAWLIAAFAPVALIIAAIAPQMWVVAPAAAIVLIGLIILDGFLAGSCREWVVQLPSDTEVGQATAIEVFARFARVIALGPEAAIEFDPRLGQSGRATLKLFRDPETGTRTGAFDVYPERRGTAEISRAWLRWTGPLGLGARQSTKVLDKELRIWPDLSPVRSRELQTFLRNSQNGLIARRIRGEGTQFEALSEYEAGMDRRRIDWKASARHNHLYARENESERNNQIVFAFDCGQAMCEPVDGMPRIDRAVSAALTCAYVALKGGDKVSLFGFAQRPQVMTPFAADSRAFHRLQSAAAALDYESTEPNFTLALATLTAKLQRRSMIVLFSDFTDPTAAEMMIESIGRLVDKHLVLFVTIADSELDTFVSEEPSDIATLARSVTADTLATQRSIVLQRLRHLGVDVVEAPWDQIGYRLIDRYFLIKNSEAIG</sequence>
<gene>
    <name evidence="3" type="ORF">KCG46_01030</name>
</gene>
<keyword evidence="1" id="KW-0812">Transmembrane</keyword>
<keyword evidence="4" id="KW-1185">Reference proteome</keyword>
<dbReference type="AlphaFoldDB" id="A0A9X1F0L9"/>
<dbReference type="RefSeq" id="WP_218403511.1">
    <property type="nucleotide sequence ID" value="NZ_JAGSPC010000001.1"/>
</dbReference>
<evidence type="ECO:0000313" key="3">
    <source>
        <dbReference type="EMBL" id="MBV7258151.1"/>
    </source>
</evidence>
<organism evidence="3 4">
    <name type="scientific">Erythrobacter crassostreae</name>
    <dbReference type="NCBI Taxonomy" id="2828328"/>
    <lineage>
        <taxon>Bacteria</taxon>
        <taxon>Pseudomonadati</taxon>
        <taxon>Pseudomonadota</taxon>
        <taxon>Alphaproteobacteria</taxon>
        <taxon>Sphingomonadales</taxon>
        <taxon>Erythrobacteraceae</taxon>
        <taxon>Erythrobacter/Porphyrobacter group</taxon>
        <taxon>Erythrobacter</taxon>
    </lineage>
</organism>
<feature type="transmembrane region" description="Helical" evidence="1">
    <location>
        <begin position="16"/>
        <end position="34"/>
    </location>
</feature>
<name>A0A9X1F0L9_9SPHN</name>
<dbReference type="PANTHER" id="PTHR33608">
    <property type="entry name" value="BLL2464 PROTEIN"/>
    <property type="match status" value="1"/>
</dbReference>
<accession>A0A9X1F0L9</accession>
<keyword evidence="1" id="KW-0472">Membrane</keyword>
<proteinExistence type="predicted"/>
<dbReference type="CDD" id="cd00198">
    <property type="entry name" value="vWFA"/>
    <property type="match status" value="1"/>
</dbReference>